<evidence type="ECO:0000256" key="6">
    <source>
        <dbReference type="ARBA" id="ARBA00022842"/>
    </source>
</evidence>
<evidence type="ECO:0000259" key="8">
    <source>
        <dbReference type="PROSITE" id="PS51462"/>
    </source>
</evidence>
<keyword evidence="7" id="KW-0464">Manganese</keyword>
<dbReference type="GO" id="GO:0046872">
    <property type="term" value="F:metal ion binding"/>
    <property type="evidence" value="ECO:0007669"/>
    <property type="project" value="UniProtKB-KW"/>
</dbReference>
<evidence type="ECO:0000256" key="5">
    <source>
        <dbReference type="ARBA" id="ARBA00022801"/>
    </source>
</evidence>
<dbReference type="InterPro" id="IPR015797">
    <property type="entry name" value="NUDIX_hydrolase-like_dom_sf"/>
</dbReference>
<reference evidence="9 10" key="1">
    <citation type="submission" date="2019-06" db="EMBL/GenBank/DDBJ databases">
        <title>A chromosomal-level reference genome of Carpinus fangiana (Coryloideae, Betulaceae).</title>
        <authorList>
            <person name="Yang X."/>
            <person name="Wang Z."/>
            <person name="Zhang L."/>
            <person name="Hao G."/>
            <person name="Liu J."/>
            <person name="Yang Y."/>
        </authorList>
    </citation>
    <scope>NUCLEOTIDE SEQUENCE [LARGE SCALE GENOMIC DNA]</scope>
    <source>
        <strain evidence="9">Cfa_2016G</strain>
        <tissue evidence="9">Leaf</tissue>
    </source>
</reference>
<keyword evidence="4" id="KW-0479">Metal-binding</keyword>
<comment type="cofactor">
    <cofactor evidence="2">
        <name>Mg(2+)</name>
        <dbReference type="ChEBI" id="CHEBI:18420"/>
    </cofactor>
</comment>
<dbReference type="PANTHER" id="PTHR12629">
    <property type="entry name" value="DIPHOSPHOINOSITOL POLYPHOSPHATE PHOSPHOHYDROLASE"/>
    <property type="match status" value="1"/>
</dbReference>
<evidence type="ECO:0000313" key="10">
    <source>
        <dbReference type="Proteomes" id="UP000327013"/>
    </source>
</evidence>
<dbReference type="InterPro" id="IPR000086">
    <property type="entry name" value="NUDIX_hydrolase_dom"/>
</dbReference>
<evidence type="ECO:0000313" key="9">
    <source>
        <dbReference type="EMBL" id="KAE8125860.1"/>
    </source>
</evidence>
<dbReference type="Proteomes" id="UP000327013">
    <property type="component" value="Chromosome 8"/>
</dbReference>
<name>A0A5N6RX04_9ROSI</name>
<dbReference type="InterPro" id="IPR047198">
    <property type="entry name" value="DDP-like_NUDIX"/>
</dbReference>
<sequence length="214" mass="24707">MGLLLSKNPANLVMFFDFVSKLIGFEKNMVSLVSRTGRCFQRYDMKGYRQVVGCIPYRYRETNQSSSIKELEVLLISSQKGQAMMFPKGGWEVDESKEDAAKRETLEEAGVTGKVEKLLGVWSYKSKRRDIMHEGYMFPLHVSQQLDRWPEEKLRLRKWMTVAEARETVVNGCFLNLPQLAWWPLASVLNNDWDQERVGGQQLSSGNQKLGFRT</sequence>
<evidence type="ECO:0000256" key="2">
    <source>
        <dbReference type="ARBA" id="ARBA00001946"/>
    </source>
</evidence>
<keyword evidence="6" id="KW-0460">Magnesium</keyword>
<dbReference type="PROSITE" id="PS51462">
    <property type="entry name" value="NUDIX"/>
    <property type="match status" value="1"/>
</dbReference>
<comment type="cofactor">
    <cofactor evidence="1">
        <name>Mn(2+)</name>
        <dbReference type="ChEBI" id="CHEBI:29035"/>
    </cofactor>
</comment>
<organism evidence="9 10">
    <name type="scientific">Carpinus fangiana</name>
    <dbReference type="NCBI Taxonomy" id="176857"/>
    <lineage>
        <taxon>Eukaryota</taxon>
        <taxon>Viridiplantae</taxon>
        <taxon>Streptophyta</taxon>
        <taxon>Embryophyta</taxon>
        <taxon>Tracheophyta</taxon>
        <taxon>Spermatophyta</taxon>
        <taxon>Magnoliopsida</taxon>
        <taxon>eudicotyledons</taxon>
        <taxon>Gunneridae</taxon>
        <taxon>Pentapetalae</taxon>
        <taxon>rosids</taxon>
        <taxon>fabids</taxon>
        <taxon>Fagales</taxon>
        <taxon>Betulaceae</taxon>
        <taxon>Carpinus</taxon>
    </lineage>
</organism>
<comment type="similarity">
    <text evidence="3">Belongs to the Nudix hydrolase family.</text>
</comment>
<proteinExistence type="inferred from homology"/>
<dbReference type="GO" id="GO:0005634">
    <property type="term" value="C:nucleus"/>
    <property type="evidence" value="ECO:0007669"/>
    <property type="project" value="TreeGrafter"/>
</dbReference>
<evidence type="ECO:0000256" key="7">
    <source>
        <dbReference type="ARBA" id="ARBA00023211"/>
    </source>
</evidence>
<dbReference type="PROSITE" id="PS00893">
    <property type="entry name" value="NUDIX_BOX"/>
    <property type="match status" value="1"/>
</dbReference>
<dbReference type="AlphaFoldDB" id="A0A5N6RX04"/>
<dbReference type="GO" id="GO:0016462">
    <property type="term" value="F:pyrophosphatase activity"/>
    <property type="evidence" value="ECO:0007669"/>
    <property type="project" value="InterPro"/>
</dbReference>
<dbReference type="SUPFAM" id="SSF55811">
    <property type="entry name" value="Nudix"/>
    <property type="match status" value="1"/>
</dbReference>
<dbReference type="InterPro" id="IPR020084">
    <property type="entry name" value="NUDIX_hydrolase_CS"/>
</dbReference>
<evidence type="ECO:0000256" key="1">
    <source>
        <dbReference type="ARBA" id="ARBA00001936"/>
    </source>
</evidence>
<dbReference type="EMBL" id="CM017328">
    <property type="protein sequence ID" value="KAE8125860.1"/>
    <property type="molecule type" value="Genomic_DNA"/>
</dbReference>
<keyword evidence="5" id="KW-0378">Hydrolase</keyword>
<gene>
    <name evidence="9" type="ORF">FH972_020629</name>
</gene>
<protein>
    <recommendedName>
        <fullName evidence="8">Nudix hydrolase domain-containing protein</fullName>
    </recommendedName>
</protein>
<dbReference type="Pfam" id="PF00293">
    <property type="entry name" value="NUDIX"/>
    <property type="match status" value="1"/>
</dbReference>
<evidence type="ECO:0000256" key="4">
    <source>
        <dbReference type="ARBA" id="ARBA00022723"/>
    </source>
</evidence>
<dbReference type="CDD" id="cd04666">
    <property type="entry name" value="NUDIX_DIPP2_like_Nudt4"/>
    <property type="match status" value="1"/>
</dbReference>
<keyword evidence="10" id="KW-1185">Reference proteome</keyword>
<dbReference type="OrthoDB" id="2011998at2759"/>
<accession>A0A5N6RX04</accession>
<dbReference type="PANTHER" id="PTHR12629:SF15">
    <property type="entry name" value="NUDIX HYDROLASE 4"/>
    <property type="match status" value="1"/>
</dbReference>
<dbReference type="FunFam" id="3.90.79.10:FF:000022">
    <property type="entry name" value="Nudix hydrolase 17, mitochondrial"/>
    <property type="match status" value="1"/>
</dbReference>
<evidence type="ECO:0000256" key="3">
    <source>
        <dbReference type="ARBA" id="ARBA00005582"/>
    </source>
</evidence>
<dbReference type="Gene3D" id="3.90.79.10">
    <property type="entry name" value="Nucleoside Triphosphate Pyrophosphohydrolase"/>
    <property type="match status" value="1"/>
</dbReference>
<feature type="domain" description="Nudix hydrolase" evidence="8">
    <location>
        <begin position="47"/>
        <end position="182"/>
    </location>
</feature>
<dbReference type="GO" id="GO:0005737">
    <property type="term" value="C:cytoplasm"/>
    <property type="evidence" value="ECO:0007669"/>
    <property type="project" value="TreeGrafter"/>
</dbReference>